<dbReference type="Proteomes" id="UP001595834">
    <property type="component" value="Unassembled WGS sequence"/>
</dbReference>
<keyword evidence="2" id="KW-1185">Reference proteome</keyword>
<proteinExistence type="predicted"/>
<sequence length="64" mass="6909">MDDFAAPVTGTHSDAPREPPITMVEAREAVRLLMHFAEAGDGDSDEALDVYRLATDIAGRLPPE</sequence>
<protein>
    <submittedName>
        <fullName evidence="1">Uncharacterized protein</fullName>
    </submittedName>
</protein>
<name>A0ABV9UYP0_9ACTN</name>
<dbReference type="EMBL" id="JBHSIZ010000051">
    <property type="protein sequence ID" value="MFC4961523.1"/>
    <property type="molecule type" value="Genomic_DNA"/>
</dbReference>
<evidence type="ECO:0000313" key="1">
    <source>
        <dbReference type="EMBL" id="MFC4961523.1"/>
    </source>
</evidence>
<reference evidence="2" key="1">
    <citation type="journal article" date="2019" name="Int. J. Syst. Evol. Microbiol.">
        <title>The Global Catalogue of Microorganisms (GCM) 10K type strain sequencing project: providing services to taxonomists for standard genome sequencing and annotation.</title>
        <authorList>
            <consortium name="The Broad Institute Genomics Platform"/>
            <consortium name="The Broad Institute Genome Sequencing Center for Infectious Disease"/>
            <person name="Wu L."/>
            <person name="Ma J."/>
        </authorList>
    </citation>
    <scope>NUCLEOTIDE SEQUENCE [LARGE SCALE GENOMIC DNA]</scope>
    <source>
        <strain evidence="2">CCM 7224</strain>
    </source>
</reference>
<gene>
    <name evidence="1" type="ORF">ACFPFX_35105</name>
</gene>
<comment type="caution">
    <text evidence="1">The sequence shown here is derived from an EMBL/GenBank/DDBJ whole genome shotgun (WGS) entry which is preliminary data.</text>
</comment>
<evidence type="ECO:0000313" key="2">
    <source>
        <dbReference type="Proteomes" id="UP001595834"/>
    </source>
</evidence>
<accession>A0ABV9UYP0</accession>
<organism evidence="1 2">
    <name type="scientific">Streptomyces mauvecolor</name>
    <dbReference type="NCBI Taxonomy" id="58345"/>
    <lineage>
        <taxon>Bacteria</taxon>
        <taxon>Bacillati</taxon>
        <taxon>Actinomycetota</taxon>
        <taxon>Actinomycetes</taxon>
        <taxon>Kitasatosporales</taxon>
        <taxon>Streptomycetaceae</taxon>
        <taxon>Streptomyces</taxon>
    </lineage>
</organism>
<dbReference type="RefSeq" id="WP_344380534.1">
    <property type="nucleotide sequence ID" value="NZ_BAAASQ010000047.1"/>
</dbReference>